<organism evidence="2">
    <name type="scientific">Brachypodium distachyon</name>
    <name type="common">Purple false brome</name>
    <name type="synonym">Trachynia distachya</name>
    <dbReference type="NCBI Taxonomy" id="15368"/>
    <lineage>
        <taxon>Eukaryota</taxon>
        <taxon>Viridiplantae</taxon>
        <taxon>Streptophyta</taxon>
        <taxon>Embryophyta</taxon>
        <taxon>Tracheophyta</taxon>
        <taxon>Spermatophyta</taxon>
        <taxon>Magnoliopsida</taxon>
        <taxon>Liliopsida</taxon>
        <taxon>Poales</taxon>
        <taxon>Poaceae</taxon>
        <taxon>BOP clade</taxon>
        <taxon>Pooideae</taxon>
        <taxon>Stipodae</taxon>
        <taxon>Brachypodieae</taxon>
        <taxon>Brachypodium</taxon>
    </lineage>
</organism>
<dbReference type="InParanoid" id="A0A0Q3GCZ1"/>
<name>A0A0Q3GCZ1_BRADI</name>
<dbReference type="Gramene" id="KQK09071">
    <property type="protein sequence ID" value="KQK09071"/>
    <property type="gene ID" value="BRADI_2g46102v3"/>
</dbReference>
<evidence type="ECO:0000313" key="2">
    <source>
        <dbReference type="EMBL" id="KQK09071.2"/>
    </source>
</evidence>
<keyword evidence="1" id="KW-1133">Transmembrane helix</keyword>
<dbReference type="Proteomes" id="UP000008810">
    <property type="component" value="Chromosome 2"/>
</dbReference>
<protein>
    <submittedName>
        <fullName evidence="2 3">Uncharacterized protein</fullName>
    </submittedName>
</protein>
<feature type="transmembrane region" description="Helical" evidence="1">
    <location>
        <begin position="82"/>
        <end position="103"/>
    </location>
</feature>
<dbReference type="EnsemblPlants" id="KQK09071">
    <property type="protein sequence ID" value="KQK09071"/>
    <property type="gene ID" value="BRADI_2g46102v3"/>
</dbReference>
<sequence length="106" mass="12062">MCMYVHRIPIHWFGRVFLSDAGLSEGARRIVCKDCCCKFGALLLDKTFGIEMCNIFCQGAAMVKHLASIFGTHGERTKNWHYLLSFCMFLFASVPCQIHHILFASL</sequence>
<evidence type="ECO:0000256" key="1">
    <source>
        <dbReference type="SAM" id="Phobius"/>
    </source>
</evidence>
<gene>
    <name evidence="2" type="ORF">BRADI_2g46102v3</name>
</gene>
<evidence type="ECO:0000313" key="4">
    <source>
        <dbReference type="Proteomes" id="UP000008810"/>
    </source>
</evidence>
<dbReference type="AlphaFoldDB" id="A0A0Q3GCZ1"/>
<reference evidence="3" key="3">
    <citation type="submission" date="2018-08" db="UniProtKB">
        <authorList>
            <consortium name="EnsemblPlants"/>
        </authorList>
    </citation>
    <scope>IDENTIFICATION</scope>
    <source>
        <strain evidence="3">cv. Bd21</strain>
    </source>
</reference>
<keyword evidence="1" id="KW-0472">Membrane</keyword>
<keyword evidence="4" id="KW-1185">Reference proteome</keyword>
<reference evidence="2 3" key="1">
    <citation type="journal article" date="2010" name="Nature">
        <title>Genome sequencing and analysis of the model grass Brachypodium distachyon.</title>
        <authorList>
            <consortium name="International Brachypodium Initiative"/>
        </authorList>
    </citation>
    <scope>NUCLEOTIDE SEQUENCE [LARGE SCALE GENOMIC DNA]</scope>
    <source>
        <strain evidence="2 3">Bd21</strain>
    </source>
</reference>
<keyword evidence="1" id="KW-0812">Transmembrane</keyword>
<evidence type="ECO:0000313" key="3">
    <source>
        <dbReference type="EnsemblPlants" id="KQK09071"/>
    </source>
</evidence>
<dbReference type="EMBL" id="CM000881">
    <property type="protein sequence ID" value="KQK09071.2"/>
    <property type="molecule type" value="Genomic_DNA"/>
</dbReference>
<proteinExistence type="predicted"/>
<reference evidence="2" key="2">
    <citation type="submission" date="2017-06" db="EMBL/GenBank/DDBJ databases">
        <title>WGS assembly of Brachypodium distachyon.</title>
        <authorList>
            <consortium name="The International Brachypodium Initiative"/>
            <person name="Lucas S."/>
            <person name="Harmon-Smith M."/>
            <person name="Lail K."/>
            <person name="Tice H."/>
            <person name="Grimwood J."/>
            <person name="Bruce D."/>
            <person name="Barry K."/>
            <person name="Shu S."/>
            <person name="Lindquist E."/>
            <person name="Wang M."/>
            <person name="Pitluck S."/>
            <person name="Vogel J.P."/>
            <person name="Garvin D.F."/>
            <person name="Mockler T.C."/>
            <person name="Schmutz J."/>
            <person name="Rokhsar D."/>
            <person name="Bevan M.W."/>
        </authorList>
    </citation>
    <scope>NUCLEOTIDE SEQUENCE</scope>
    <source>
        <strain evidence="2">Bd21</strain>
    </source>
</reference>
<accession>A0A0Q3GCZ1</accession>